<keyword evidence="2" id="KW-1185">Reference proteome</keyword>
<accession>A0A8J5K046</accession>
<reference evidence="1" key="1">
    <citation type="journal article" date="2021" name="Sci. Adv.">
        <title>The American lobster genome reveals insights on longevity, neural, and immune adaptations.</title>
        <authorList>
            <person name="Polinski J.M."/>
            <person name="Zimin A.V."/>
            <person name="Clark K.F."/>
            <person name="Kohn A.B."/>
            <person name="Sadowski N."/>
            <person name="Timp W."/>
            <person name="Ptitsyn A."/>
            <person name="Khanna P."/>
            <person name="Romanova D.Y."/>
            <person name="Williams P."/>
            <person name="Greenwood S.J."/>
            <person name="Moroz L.L."/>
            <person name="Walt D.R."/>
            <person name="Bodnar A.G."/>
        </authorList>
    </citation>
    <scope>NUCLEOTIDE SEQUENCE</scope>
    <source>
        <strain evidence="1">GMGI-L3</strain>
    </source>
</reference>
<sequence>MNRKTYILSSCIQQAGRMLARSTKALRPIDISDNVAESLSQFDRSRGNPPNLIGVVLYKEKNGAYMIGTRSGKFKGKLAHNQVEFVCFSSLKPEDVLQEHLSIR</sequence>
<name>A0A8J5K046_HOMAM</name>
<dbReference type="EMBL" id="JAHLQT010021277">
    <property type="protein sequence ID" value="KAG7167687.1"/>
    <property type="molecule type" value="Genomic_DNA"/>
</dbReference>
<comment type="caution">
    <text evidence="1">The sequence shown here is derived from an EMBL/GenBank/DDBJ whole genome shotgun (WGS) entry which is preliminary data.</text>
</comment>
<proteinExistence type="predicted"/>
<dbReference type="AlphaFoldDB" id="A0A8J5K046"/>
<evidence type="ECO:0000313" key="2">
    <source>
        <dbReference type="Proteomes" id="UP000747542"/>
    </source>
</evidence>
<protein>
    <submittedName>
        <fullName evidence="1">Uncharacterized protein</fullName>
    </submittedName>
</protein>
<dbReference type="Proteomes" id="UP000747542">
    <property type="component" value="Unassembled WGS sequence"/>
</dbReference>
<evidence type="ECO:0000313" key="1">
    <source>
        <dbReference type="EMBL" id="KAG7167687.1"/>
    </source>
</evidence>
<organism evidence="1 2">
    <name type="scientific">Homarus americanus</name>
    <name type="common">American lobster</name>
    <dbReference type="NCBI Taxonomy" id="6706"/>
    <lineage>
        <taxon>Eukaryota</taxon>
        <taxon>Metazoa</taxon>
        <taxon>Ecdysozoa</taxon>
        <taxon>Arthropoda</taxon>
        <taxon>Crustacea</taxon>
        <taxon>Multicrustacea</taxon>
        <taxon>Malacostraca</taxon>
        <taxon>Eumalacostraca</taxon>
        <taxon>Eucarida</taxon>
        <taxon>Decapoda</taxon>
        <taxon>Pleocyemata</taxon>
        <taxon>Astacidea</taxon>
        <taxon>Nephropoidea</taxon>
        <taxon>Nephropidae</taxon>
        <taxon>Homarus</taxon>
    </lineage>
</organism>
<gene>
    <name evidence="1" type="ORF">Hamer_G020570</name>
</gene>